<dbReference type="Pfam" id="PF02152">
    <property type="entry name" value="FolB"/>
    <property type="match status" value="1"/>
</dbReference>
<dbReference type="GO" id="GO:0046654">
    <property type="term" value="P:tetrahydrofolate biosynthetic process"/>
    <property type="evidence" value="ECO:0007669"/>
    <property type="project" value="UniProtKB-UniRule"/>
</dbReference>
<dbReference type="EC" id="4.1.2.25" evidence="8"/>
<dbReference type="EMBL" id="JBFOLK010000010">
    <property type="protein sequence ID" value="KAL2481763.1"/>
    <property type="molecule type" value="Genomic_DNA"/>
</dbReference>
<evidence type="ECO:0000259" key="10">
    <source>
        <dbReference type="SMART" id="SM00905"/>
    </source>
</evidence>
<dbReference type="AlphaFoldDB" id="A0ABD1R1X4"/>
<comment type="catalytic activity">
    <reaction evidence="1 8">
        <text>7,8-dihydroneopterin = 6-hydroxymethyl-7,8-dihydropterin + glycolaldehyde</text>
        <dbReference type="Rhea" id="RHEA:10540"/>
        <dbReference type="ChEBI" id="CHEBI:17001"/>
        <dbReference type="ChEBI" id="CHEBI:17071"/>
        <dbReference type="ChEBI" id="CHEBI:44841"/>
        <dbReference type="EC" id="4.1.2.25"/>
    </reaction>
</comment>
<reference evidence="12" key="1">
    <citation type="submission" date="2024-07" db="EMBL/GenBank/DDBJ databases">
        <title>Two chromosome-level genome assemblies of Korean endemic species Abeliophyllum distichum and Forsythia ovata (Oleaceae).</title>
        <authorList>
            <person name="Jang H."/>
        </authorList>
    </citation>
    <scope>NUCLEOTIDE SEQUENCE [LARGE SCALE GENOMIC DNA]</scope>
</reference>
<dbReference type="PANTHER" id="PTHR42844:SF1">
    <property type="entry name" value="DIHYDRONEOPTERIN ALDOLASE 1-RELATED"/>
    <property type="match status" value="1"/>
</dbReference>
<evidence type="ECO:0000256" key="5">
    <source>
        <dbReference type="ARBA" id="ARBA00023239"/>
    </source>
</evidence>
<feature type="region of interest" description="Disordered" evidence="9">
    <location>
        <begin position="171"/>
        <end position="214"/>
    </location>
</feature>
<dbReference type="NCBIfam" id="TIGR00526">
    <property type="entry name" value="folB_dom"/>
    <property type="match status" value="1"/>
</dbReference>
<evidence type="ECO:0000256" key="7">
    <source>
        <dbReference type="ARBA" id="ARBA00063311"/>
    </source>
</evidence>
<comment type="function">
    <text evidence="8">Catalyzes the conversion of 7,8-dihydroneopterin to 6-hydroxymethyl-7,8-dihydropterin.</text>
</comment>
<dbReference type="FunFam" id="3.30.1130.10:FF:000003">
    <property type="entry name" value="7,8-dihydroneopterin aldolase"/>
    <property type="match status" value="1"/>
</dbReference>
<dbReference type="Proteomes" id="UP001604336">
    <property type="component" value="Unassembled WGS sequence"/>
</dbReference>
<evidence type="ECO:0000313" key="12">
    <source>
        <dbReference type="Proteomes" id="UP001604336"/>
    </source>
</evidence>
<dbReference type="SMART" id="SM00905">
    <property type="entry name" value="FolB"/>
    <property type="match status" value="1"/>
</dbReference>
<organism evidence="11 12">
    <name type="scientific">Abeliophyllum distichum</name>
    <dbReference type="NCBI Taxonomy" id="126358"/>
    <lineage>
        <taxon>Eukaryota</taxon>
        <taxon>Viridiplantae</taxon>
        <taxon>Streptophyta</taxon>
        <taxon>Embryophyta</taxon>
        <taxon>Tracheophyta</taxon>
        <taxon>Spermatophyta</taxon>
        <taxon>Magnoliopsida</taxon>
        <taxon>eudicotyledons</taxon>
        <taxon>Gunneridae</taxon>
        <taxon>Pentapetalae</taxon>
        <taxon>asterids</taxon>
        <taxon>lamiids</taxon>
        <taxon>Lamiales</taxon>
        <taxon>Oleaceae</taxon>
        <taxon>Forsythieae</taxon>
        <taxon>Abeliophyllum</taxon>
    </lineage>
</organism>
<dbReference type="InterPro" id="IPR006157">
    <property type="entry name" value="FolB_dom"/>
</dbReference>
<evidence type="ECO:0000256" key="1">
    <source>
        <dbReference type="ARBA" id="ARBA00001353"/>
    </source>
</evidence>
<feature type="compositionally biased region" description="Gly residues" evidence="9">
    <location>
        <begin position="184"/>
        <end position="193"/>
    </location>
</feature>
<name>A0ABD1R1X4_9LAMI</name>
<comment type="pathway">
    <text evidence="2 8">Cofactor biosynthesis; tetrahydrofolate biosynthesis; 2-amino-4-hydroxy-6-hydroxymethyl-7,8-dihydropteridine diphosphate from 7,8-dihydroneopterin triphosphate: step 3/4.</text>
</comment>
<dbReference type="PANTHER" id="PTHR42844">
    <property type="entry name" value="DIHYDRONEOPTERIN ALDOLASE 1-RELATED"/>
    <property type="match status" value="1"/>
</dbReference>
<keyword evidence="5 8" id="KW-0456">Lyase</keyword>
<dbReference type="GO" id="GO:0046656">
    <property type="term" value="P:folic acid biosynthetic process"/>
    <property type="evidence" value="ECO:0007669"/>
    <property type="project" value="UniProtKB-UniRule"/>
</dbReference>
<evidence type="ECO:0000256" key="8">
    <source>
        <dbReference type="RuleBase" id="RU362079"/>
    </source>
</evidence>
<evidence type="ECO:0000256" key="6">
    <source>
        <dbReference type="ARBA" id="ARBA00055579"/>
    </source>
</evidence>
<evidence type="ECO:0000256" key="3">
    <source>
        <dbReference type="ARBA" id="ARBA00005708"/>
    </source>
</evidence>
<evidence type="ECO:0000313" key="11">
    <source>
        <dbReference type="EMBL" id="KAL2481763.1"/>
    </source>
</evidence>
<evidence type="ECO:0000256" key="4">
    <source>
        <dbReference type="ARBA" id="ARBA00022909"/>
    </source>
</evidence>
<comment type="subunit">
    <text evidence="7">Homooctamer. Forms a hollow cylinder assembled from two ring-shaped tetramers.</text>
</comment>
<proteinExistence type="inferred from homology"/>
<sequence length="214" mass="23216">MHFRPVNSQNLSTLRREIFRGKSLHLPTPAPAIIFLMTSSGTAIVTNHRDLNGDKLVLKGLKFHGYHGVKPEEKKLGQKFLIDVEAWMDLQVAGNSDNLSDTISYTAIYRIVKEVVEGASHNLLESVAQLIASTILSKYHQVSAVRVQVGKPHVAVQGPLDYLGVEITRSQNQRPSKKAQFSGCSGGGGGGGEAVIPAEFREIQSSGEEQMAVA</sequence>
<protein>
    <recommendedName>
        <fullName evidence="8">7,8-dihydroneopterin aldolase</fullName>
        <ecNumber evidence="8">4.1.2.25</ecNumber>
    </recommendedName>
</protein>
<dbReference type="InterPro" id="IPR006156">
    <property type="entry name" value="Dihydroneopterin_aldolase"/>
</dbReference>
<feature type="domain" description="Dihydroneopterin aldolase/epimerase" evidence="10">
    <location>
        <begin position="56"/>
        <end position="169"/>
    </location>
</feature>
<evidence type="ECO:0000256" key="2">
    <source>
        <dbReference type="ARBA" id="ARBA00005013"/>
    </source>
</evidence>
<dbReference type="InterPro" id="IPR043133">
    <property type="entry name" value="GTP-CH-I_C/QueF"/>
</dbReference>
<dbReference type="Gene3D" id="3.30.1130.10">
    <property type="match status" value="1"/>
</dbReference>
<dbReference type="GO" id="GO:0004150">
    <property type="term" value="F:dihydroneopterin aldolase activity"/>
    <property type="evidence" value="ECO:0007669"/>
    <property type="project" value="UniProtKB-UniRule"/>
</dbReference>
<keyword evidence="4 8" id="KW-0289">Folate biosynthesis</keyword>
<comment type="caution">
    <text evidence="11">The sequence shown here is derived from an EMBL/GenBank/DDBJ whole genome shotgun (WGS) entry which is preliminary data.</text>
</comment>
<gene>
    <name evidence="11" type="ORF">Adt_34729</name>
</gene>
<accession>A0ABD1R1X4</accession>
<comment type="similarity">
    <text evidence="3 8">Belongs to the DHNA family.</text>
</comment>
<evidence type="ECO:0000256" key="9">
    <source>
        <dbReference type="SAM" id="MobiDB-lite"/>
    </source>
</evidence>
<dbReference type="CDD" id="cd00534">
    <property type="entry name" value="DHNA_DHNTPE"/>
    <property type="match status" value="1"/>
</dbReference>
<dbReference type="NCBIfam" id="TIGR00525">
    <property type="entry name" value="folB"/>
    <property type="match status" value="1"/>
</dbReference>
<dbReference type="SUPFAM" id="SSF55620">
    <property type="entry name" value="Tetrahydrobiopterin biosynthesis enzymes-like"/>
    <property type="match status" value="1"/>
</dbReference>
<keyword evidence="12" id="KW-1185">Reference proteome</keyword>
<comment type="function">
    <text evidence="6">Catalyzes the conversion of 7,8-dihydroneopterin into 6-hydroxymethyl-7,8-dihydropterin, a biosynthetic precursor of the vitamin tetrahydrofolate. Can use L-threo-dihydroneopterin and D-erythro-dihydroneopterin as substrates for the formation of 6-hydroxymethyldihydropterin, but it can also catalyze the epimerization of carbon 2' of dihydroneopterin and dihydromonapterin.</text>
</comment>